<protein>
    <submittedName>
        <fullName evidence="7">ABC transporter permease</fullName>
    </submittedName>
</protein>
<gene>
    <name evidence="7" type="ORF">JK636_11495</name>
</gene>
<evidence type="ECO:0000313" key="8">
    <source>
        <dbReference type="Proteomes" id="UP000632377"/>
    </source>
</evidence>
<keyword evidence="4 5" id="KW-0472">Membrane</keyword>
<keyword evidence="8" id="KW-1185">Reference proteome</keyword>
<dbReference type="Gene3D" id="3.40.1710.10">
    <property type="entry name" value="abc type-2 transporter like domain"/>
    <property type="match status" value="1"/>
</dbReference>
<dbReference type="Proteomes" id="UP000632377">
    <property type="component" value="Unassembled WGS sequence"/>
</dbReference>
<evidence type="ECO:0000256" key="2">
    <source>
        <dbReference type="ARBA" id="ARBA00022692"/>
    </source>
</evidence>
<evidence type="ECO:0000259" key="6">
    <source>
        <dbReference type="Pfam" id="PF12698"/>
    </source>
</evidence>
<dbReference type="EMBL" id="JAESWC010000004">
    <property type="protein sequence ID" value="MBL4936386.1"/>
    <property type="molecule type" value="Genomic_DNA"/>
</dbReference>
<proteinExistence type="predicted"/>
<evidence type="ECO:0000256" key="3">
    <source>
        <dbReference type="ARBA" id="ARBA00022989"/>
    </source>
</evidence>
<keyword evidence="3 5" id="KW-1133">Transmembrane helix</keyword>
<accession>A0ABS1TAT5</accession>
<feature type="domain" description="ABC-2 type transporter transmembrane" evidence="6">
    <location>
        <begin position="22"/>
        <end position="377"/>
    </location>
</feature>
<evidence type="ECO:0000256" key="1">
    <source>
        <dbReference type="ARBA" id="ARBA00004141"/>
    </source>
</evidence>
<dbReference type="RefSeq" id="WP_202749134.1">
    <property type="nucleotide sequence ID" value="NZ_JAESWC010000004.1"/>
</dbReference>
<evidence type="ECO:0000256" key="4">
    <source>
        <dbReference type="ARBA" id="ARBA00023136"/>
    </source>
</evidence>
<sequence>MGSKVTFLVFKKELMDTFRDRKTIIISILIPLILFPVLFGVIGKSMDKTEKAVENNLKIAIVEKGQSNLAQFLKSQKNINIIQSNNIEEDVKSGKVLAALYIPENLEEGIAKENTVNINLTYDNSSQQSQMAMAAIKSYIDAYSKEVVSERLGKRNISGDILNPINVELKTSVKESEGFGKYMLSLMLPLMLVIYSVSGPMGAAVDLGAGEKERGTLEPLLTTQAGRMSLLWGKFLAITSLGLITTLASLGGLFIAMKQKGGLFNGASGSLSTATILLIGLVTLLLTMVFGALELSVSIYARSFKEAQTYISPLMIISFVPTYATYMLDAKNIETFYFHIPLANAVCLLKEFISGIYNYTHIAITFGWIAFYILASVFFARYMFSREEVIFRT</sequence>
<evidence type="ECO:0000256" key="5">
    <source>
        <dbReference type="SAM" id="Phobius"/>
    </source>
</evidence>
<feature type="transmembrane region" description="Helical" evidence="5">
    <location>
        <begin position="310"/>
        <end position="328"/>
    </location>
</feature>
<comment type="caution">
    <text evidence="7">The sequence shown here is derived from an EMBL/GenBank/DDBJ whole genome shotgun (WGS) entry which is preliminary data.</text>
</comment>
<feature type="transmembrane region" description="Helical" evidence="5">
    <location>
        <begin position="335"/>
        <end position="353"/>
    </location>
</feature>
<organism evidence="7 8">
    <name type="scientific">Clostridium rhizosphaerae</name>
    <dbReference type="NCBI Taxonomy" id="2803861"/>
    <lineage>
        <taxon>Bacteria</taxon>
        <taxon>Bacillati</taxon>
        <taxon>Bacillota</taxon>
        <taxon>Clostridia</taxon>
        <taxon>Eubacteriales</taxon>
        <taxon>Clostridiaceae</taxon>
        <taxon>Clostridium</taxon>
    </lineage>
</organism>
<dbReference type="PANTHER" id="PTHR43471">
    <property type="entry name" value="ABC TRANSPORTER PERMEASE"/>
    <property type="match status" value="1"/>
</dbReference>
<keyword evidence="2 5" id="KW-0812">Transmembrane</keyword>
<reference evidence="7 8" key="1">
    <citation type="submission" date="2021-01" db="EMBL/GenBank/DDBJ databases">
        <title>Genome public.</title>
        <authorList>
            <person name="Liu C."/>
            <person name="Sun Q."/>
        </authorList>
    </citation>
    <scope>NUCLEOTIDE SEQUENCE [LARGE SCALE GENOMIC DNA]</scope>
    <source>
        <strain evidence="7 8">YIM B02515</strain>
    </source>
</reference>
<feature type="transmembrane region" description="Helical" evidence="5">
    <location>
        <begin position="359"/>
        <end position="384"/>
    </location>
</feature>
<feature type="transmembrane region" description="Helical" evidence="5">
    <location>
        <begin position="269"/>
        <end position="290"/>
    </location>
</feature>
<dbReference type="Pfam" id="PF12698">
    <property type="entry name" value="ABC2_membrane_3"/>
    <property type="match status" value="1"/>
</dbReference>
<feature type="transmembrane region" description="Helical" evidence="5">
    <location>
        <begin position="235"/>
        <end position="257"/>
    </location>
</feature>
<feature type="transmembrane region" description="Helical" evidence="5">
    <location>
        <begin position="179"/>
        <end position="197"/>
    </location>
</feature>
<comment type="subcellular location">
    <subcellularLocation>
        <location evidence="1">Membrane</location>
        <topology evidence="1">Multi-pass membrane protein</topology>
    </subcellularLocation>
</comment>
<name>A0ABS1TAT5_9CLOT</name>
<evidence type="ECO:0000313" key="7">
    <source>
        <dbReference type="EMBL" id="MBL4936386.1"/>
    </source>
</evidence>
<feature type="transmembrane region" description="Helical" evidence="5">
    <location>
        <begin position="24"/>
        <end position="42"/>
    </location>
</feature>
<dbReference type="InterPro" id="IPR013525">
    <property type="entry name" value="ABC2_TM"/>
</dbReference>
<dbReference type="PANTHER" id="PTHR43471:SF3">
    <property type="entry name" value="ABC TRANSPORTER PERMEASE PROTEIN NATB"/>
    <property type="match status" value="1"/>
</dbReference>